<accession>A0ABW4R853</accession>
<reference evidence="12" key="1">
    <citation type="journal article" date="2019" name="Int. J. Syst. Evol. Microbiol.">
        <title>The Global Catalogue of Microorganisms (GCM) 10K type strain sequencing project: providing services to taxonomists for standard genome sequencing and annotation.</title>
        <authorList>
            <consortium name="The Broad Institute Genomics Platform"/>
            <consortium name="The Broad Institute Genome Sequencing Center for Infectious Disease"/>
            <person name="Wu L."/>
            <person name="Ma J."/>
        </authorList>
    </citation>
    <scope>NUCLEOTIDE SEQUENCE [LARGE SCALE GENOMIC DNA]</scope>
    <source>
        <strain evidence="12">CCUG 56029</strain>
    </source>
</reference>
<comment type="function">
    <text evidence="9">Part of the tripartite ATP-independent periplasmic (TRAP) transport system.</text>
</comment>
<feature type="transmembrane region" description="Helical" evidence="9">
    <location>
        <begin position="134"/>
        <end position="155"/>
    </location>
</feature>
<evidence type="ECO:0000259" key="10">
    <source>
        <dbReference type="Pfam" id="PF04290"/>
    </source>
</evidence>
<keyword evidence="5 9" id="KW-0812">Transmembrane</keyword>
<evidence type="ECO:0000256" key="2">
    <source>
        <dbReference type="ARBA" id="ARBA00022448"/>
    </source>
</evidence>
<keyword evidence="12" id="KW-1185">Reference proteome</keyword>
<evidence type="ECO:0000256" key="4">
    <source>
        <dbReference type="ARBA" id="ARBA00022519"/>
    </source>
</evidence>
<feature type="transmembrane region" description="Helical" evidence="9">
    <location>
        <begin position="21"/>
        <end position="39"/>
    </location>
</feature>
<comment type="subcellular location">
    <subcellularLocation>
        <location evidence="1 9">Cell inner membrane</location>
        <topology evidence="1 9">Multi-pass membrane protein</topology>
    </subcellularLocation>
</comment>
<keyword evidence="2 9" id="KW-0813">Transport</keyword>
<evidence type="ECO:0000256" key="3">
    <source>
        <dbReference type="ARBA" id="ARBA00022475"/>
    </source>
</evidence>
<evidence type="ECO:0000256" key="5">
    <source>
        <dbReference type="ARBA" id="ARBA00022692"/>
    </source>
</evidence>
<protein>
    <recommendedName>
        <fullName evidence="9">TRAP transporter small permease protein</fullName>
    </recommendedName>
</protein>
<evidence type="ECO:0000256" key="6">
    <source>
        <dbReference type="ARBA" id="ARBA00022989"/>
    </source>
</evidence>
<dbReference type="EMBL" id="JBHUEN010000034">
    <property type="protein sequence ID" value="MFD1882446.1"/>
    <property type="molecule type" value="Genomic_DNA"/>
</dbReference>
<sequence>MGGLLALSRFIDRMNEFIGKSVSWLILVAVIVSAANAIIRKTMNTSSNAWLELQWYLYGAAFLLAAAYTLKQNEHIRIDIIYGLWSRRVQHWIDLIGHVFFLMPFTLLMLWLFYPWVRRSYMSGEMSNNAGGLIIWPAKALLMAGFFLLALQGISEIIKKIAVMRGVIPDPNPFVSAHEAAELEGAAIRDAVVSDELQMVEMAPRSDAAARTEVRK</sequence>
<evidence type="ECO:0000256" key="1">
    <source>
        <dbReference type="ARBA" id="ARBA00004429"/>
    </source>
</evidence>
<dbReference type="Proteomes" id="UP001597213">
    <property type="component" value="Unassembled WGS sequence"/>
</dbReference>
<proteinExistence type="inferred from homology"/>
<comment type="similarity">
    <text evidence="8 9">Belongs to the TRAP transporter small permease family.</text>
</comment>
<evidence type="ECO:0000313" key="11">
    <source>
        <dbReference type="EMBL" id="MFD1882446.1"/>
    </source>
</evidence>
<organism evidence="11 12">
    <name type="scientific">Paracoccus pacificus</name>
    <dbReference type="NCBI Taxonomy" id="1463598"/>
    <lineage>
        <taxon>Bacteria</taxon>
        <taxon>Pseudomonadati</taxon>
        <taxon>Pseudomonadota</taxon>
        <taxon>Alphaproteobacteria</taxon>
        <taxon>Rhodobacterales</taxon>
        <taxon>Paracoccaceae</taxon>
        <taxon>Paracoccus</taxon>
    </lineage>
</organism>
<keyword evidence="4 9" id="KW-0997">Cell inner membrane</keyword>
<evidence type="ECO:0000256" key="8">
    <source>
        <dbReference type="ARBA" id="ARBA00038436"/>
    </source>
</evidence>
<comment type="subunit">
    <text evidence="9">The complex comprises the extracytoplasmic solute receptor protein and the two transmembrane proteins.</text>
</comment>
<keyword evidence="7 9" id="KW-0472">Membrane</keyword>
<dbReference type="InterPro" id="IPR055348">
    <property type="entry name" value="DctQ"/>
</dbReference>
<gene>
    <name evidence="11" type="ORF">ACFSCT_12050</name>
</gene>
<feature type="transmembrane region" description="Helical" evidence="9">
    <location>
        <begin position="92"/>
        <end position="114"/>
    </location>
</feature>
<dbReference type="PANTHER" id="PTHR35011">
    <property type="entry name" value="2,3-DIKETO-L-GULONATE TRAP TRANSPORTER SMALL PERMEASE PROTEIN YIAM"/>
    <property type="match status" value="1"/>
</dbReference>
<dbReference type="RefSeq" id="WP_379143073.1">
    <property type="nucleotide sequence ID" value="NZ_JBHUEN010000034.1"/>
</dbReference>
<dbReference type="Pfam" id="PF04290">
    <property type="entry name" value="DctQ"/>
    <property type="match status" value="1"/>
</dbReference>
<name>A0ABW4R853_9RHOB</name>
<dbReference type="PANTHER" id="PTHR35011:SF4">
    <property type="entry name" value="SLL1102 PROTEIN"/>
    <property type="match status" value="1"/>
</dbReference>
<feature type="transmembrane region" description="Helical" evidence="9">
    <location>
        <begin position="55"/>
        <end position="71"/>
    </location>
</feature>
<keyword evidence="6 9" id="KW-1133">Transmembrane helix</keyword>
<feature type="domain" description="Tripartite ATP-independent periplasmic transporters DctQ component" evidence="10">
    <location>
        <begin position="30"/>
        <end position="161"/>
    </location>
</feature>
<comment type="caution">
    <text evidence="11">The sequence shown here is derived from an EMBL/GenBank/DDBJ whole genome shotgun (WGS) entry which is preliminary data.</text>
</comment>
<evidence type="ECO:0000313" key="12">
    <source>
        <dbReference type="Proteomes" id="UP001597213"/>
    </source>
</evidence>
<dbReference type="InterPro" id="IPR007387">
    <property type="entry name" value="TRAP_DctQ"/>
</dbReference>
<evidence type="ECO:0000256" key="7">
    <source>
        <dbReference type="ARBA" id="ARBA00023136"/>
    </source>
</evidence>
<keyword evidence="3" id="KW-1003">Cell membrane</keyword>
<evidence type="ECO:0000256" key="9">
    <source>
        <dbReference type="RuleBase" id="RU369079"/>
    </source>
</evidence>